<dbReference type="AlphaFoldDB" id="A0A1X2J0F0"/>
<evidence type="ECO:0000313" key="2">
    <source>
        <dbReference type="EMBL" id="ORZ25312.1"/>
    </source>
</evidence>
<dbReference type="PANTHER" id="PTHR22957">
    <property type="entry name" value="TBC1 DOMAIN FAMILY MEMBER GTPASE-ACTIVATING PROTEIN"/>
    <property type="match status" value="1"/>
</dbReference>
<keyword evidence="3" id="KW-1185">Reference proteome</keyword>
<accession>A0A1X2J0F0</accession>
<dbReference type="InterPro" id="IPR000195">
    <property type="entry name" value="Rab-GAP-TBC_dom"/>
</dbReference>
<evidence type="ECO:0000259" key="1">
    <source>
        <dbReference type="PROSITE" id="PS50086"/>
    </source>
</evidence>
<gene>
    <name evidence="2" type="ORF">BCR42DRAFT_315244</name>
</gene>
<proteinExistence type="predicted"/>
<dbReference type="Pfam" id="PF00566">
    <property type="entry name" value="RabGAP-TBC"/>
    <property type="match status" value="1"/>
</dbReference>
<organism evidence="2 3">
    <name type="scientific">Absidia repens</name>
    <dbReference type="NCBI Taxonomy" id="90262"/>
    <lineage>
        <taxon>Eukaryota</taxon>
        <taxon>Fungi</taxon>
        <taxon>Fungi incertae sedis</taxon>
        <taxon>Mucoromycota</taxon>
        <taxon>Mucoromycotina</taxon>
        <taxon>Mucoromycetes</taxon>
        <taxon>Mucorales</taxon>
        <taxon>Cunninghamellaceae</taxon>
        <taxon>Absidia</taxon>
    </lineage>
</organism>
<dbReference type="Proteomes" id="UP000193560">
    <property type="component" value="Unassembled WGS sequence"/>
</dbReference>
<dbReference type="EMBL" id="MCGE01000001">
    <property type="protein sequence ID" value="ORZ25312.1"/>
    <property type="molecule type" value="Genomic_DNA"/>
</dbReference>
<dbReference type="Gene3D" id="1.10.472.80">
    <property type="entry name" value="Ypt/Rab-GAP domain of gyp1p, domain 3"/>
    <property type="match status" value="1"/>
</dbReference>
<protein>
    <submittedName>
        <fullName evidence="2">Rab-GTPase-TBC domain-domain-containing protein</fullName>
    </submittedName>
</protein>
<dbReference type="PROSITE" id="PS50086">
    <property type="entry name" value="TBC_RABGAP"/>
    <property type="match status" value="1"/>
</dbReference>
<dbReference type="InterPro" id="IPR035969">
    <property type="entry name" value="Rab-GAP_TBC_sf"/>
</dbReference>
<evidence type="ECO:0000313" key="3">
    <source>
        <dbReference type="Proteomes" id="UP000193560"/>
    </source>
</evidence>
<reference evidence="2 3" key="1">
    <citation type="submission" date="2016-07" db="EMBL/GenBank/DDBJ databases">
        <title>Pervasive Adenine N6-methylation of Active Genes in Fungi.</title>
        <authorList>
            <consortium name="DOE Joint Genome Institute"/>
            <person name="Mondo S.J."/>
            <person name="Dannebaum R.O."/>
            <person name="Kuo R.C."/>
            <person name="Labutti K."/>
            <person name="Haridas S."/>
            <person name="Kuo A."/>
            <person name="Salamov A."/>
            <person name="Ahrendt S.R."/>
            <person name="Lipzen A."/>
            <person name="Sullivan W."/>
            <person name="Andreopoulos W.B."/>
            <person name="Clum A."/>
            <person name="Lindquist E."/>
            <person name="Daum C."/>
            <person name="Ramamoorthy G.K."/>
            <person name="Gryganskyi A."/>
            <person name="Culley D."/>
            <person name="Magnuson J.K."/>
            <person name="James T.Y."/>
            <person name="O'Malley M.A."/>
            <person name="Stajich J.E."/>
            <person name="Spatafora J.W."/>
            <person name="Visel A."/>
            <person name="Grigoriev I.V."/>
        </authorList>
    </citation>
    <scope>NUCLEOTIDE SEQUENCE [LARGE SCALE GENOMIC DNA]</scope>
    <source>
        <strain evidence="2 3">NRRL 1336</strain>
    </source>
</reference>
<dbReference type="OrthoDB" id="27140at2759"/>
<dbReference type="Gene3D" id="1.10.8.270">
    <property type="entry name" value="putative rabgap domain of human tbc1 domain family member 14 like domains"/>
    <property type="match status" value="1"/>
</dbReference>
<sequence length="295" mass="35107">MDEDFDEVQSNLNDYQELLQSEVYVDLDRLRILARQGVPQQIRGEVWKYLLGVQQADRSKELSSTKARNEEYEQIDKTDPDVAKRIRGEVHRFQRKVRDLEGKHYAEEFENIILAYLNTNREIEYSPAMVSLCAPFIYCLEKECDAYYCFERMMQAIEDVYSNYTIKERVANFMTLFRYVIPDLCSYFEDEEVDLNEWATSWLQNLLAKEMQFDDLLRLWDVYFAIADPLEFHPFVCLSILRNAKENLEDLEQSEIRTILLRLPTMNMRMIIAEAVNIRHETLERQMSETGAYDD</sequence>
<dbReference type="SUPFAM" id="SSF47923">
    <property type="entry name" value="Ypt/Rab-GAP domain of gyp1p"/>
    <property type="match status" value="2"/>
</dbReference>
<comment type="caution">
    <text evidence="2">The sequence shown here is derived from an EMBL/GenBank/DDBJ whole genome shotgun (WGS) entry which is preliminary data.</text>
</comment>
<dbReference type="GO" id="GO:0005096">
    <property type="term" value="F:GTPase activator activity"/>
    <property type="evidence" value="ECO:0007669"/>
    <property type="project" value="TreeGrafter"/>
</dbReference>
<feature type="domain" description="Rab-GAP TBC" evidence="1">
    <location>
        <begin position="37"/>
        <end position="227"/>
    </location>
</feature>
<dbReference type="Gene3D" id="1.10.10.2750">
    <property type="match status" value="1"/>
</dbReference>
<dbReference type="PANTHER" id="PTHR22957:SF268">
    <property type="entry name" value="ANKYRIN REPEAT-CONTAINING PROTEIN"/>
    <property type="match status" value="1"/>
</dbReference>
<dbReference type="STRING" id="90262.A0A1X2J0F0"/>
<name>A0A1X2J0F0_9FUNG</name>
<dbReference type="SMART" id="SM00164">
    <property type="entry name" value="TBC"/>
    <property type="match status" value="1"/>
</dbReference>